<sequence>MSRQTVGDRLTPPADAAVFGVPREAVWVIGIGIGAGSSSPACIDIDYDNRARPLVTAARATRTLT</sequence>
<dbReference type="AlphaFoldDB" id="A0A3S9NE52"/>
<name>A0A3S9NE52_9BURK</name>
<gene>
    <name evidence="1" type="ORF">D5R55_23645</name>
</gene>
<evidence type="ECO:0000313" key="2">
    <source>
        <dbReference type="Proteomes" id="UP000277191"/>
    </source>
</evidence>
<protein>
    <submittedName>
        <fullName evidence="1">Uncharacterized protein</fullName>
    </submittedName>
</protein>
<proteinExistence type="predicted"/>
<dbReference type="Proteomes" id="UP000277191">
    <property type="component" value="Chromosome 2"/>
</dbReference>
<organism evidence="1 2">
    <name type="scientific">Burkholderia cenocepacia</name>
    <dbReference type="NCBI Taxonomy" id="95486"/>
    <lineage>
        <taxon>Bacteria</taxon>
        <taxon>Pseudomonadati</taxon>
        <taxon>Pseudomonadota</taxon>
        <taxon>Betaproteobacteria</taxon>
        <taxon>Burkholderiales</taxon>
        <taxon>Burkholderiaceae</taxon>
        <taxon>Burkholderia</taxon>
        <taxon>Burkholderia cepacia complex</taxon>
    </lineage>
</organism>
<accession>A0A3S9NE52</accession>
<evidence type="ECO:0000313" key="1">
    <source>
        <dbReference type="EMBL" id="AZQ53887.1"/>
    </source>
</evidence>
<reference evidence="1 2" key="1">
    <citation type="submission" date="2018-12" db="EMBL/GenBank/DDBJ databases">
        <title>Cadmium resistance mechanism in endophytic bacteria Burkholderia cenocepacia YG-3.</title>
        <authorList>
            <person name="Zhang X."/>
            <person name="Wang X."/>
            <person name="Zhu Y."/>
        </authorList>
    </citation>
    <scope>NUCLEOTIDE SEQUENCE [LARGE SCALE GENOMIC DNA]</scope>
    <source>
        <strain evidence="1 2">YG-3</strain>
    </source>
</reference>
<dbReference type="EMBL" id="CP034546">
    <property type="protein sequence ID" value="AZQ53887.1"/>
    <property type="molecule type" value="Genomic_DNA"/>
</dbReference>